<name>A0A0C4DNL8_MAGP6</name>
<dbReference type="Proteomes" id="UP000011715">
    <property type="component" value="Unassembled WGS sequence"/>
</dbReference>
<evidence type="ECO:0000313" key="3">
    <source>
        <dbReference type="EMBL" id="KLU82337.1"/>
    </source>
</evidence>
<gene>
    <name evidence="3" type="ORF">MAPG_01410</name>
</gene>
<dbReference type="GO" id="GO:0005576">
    <property type="term" value="C:extracellular region"/>
    <property type="evidence" value="ECO:0007669"/>
    <property type="project" value="InterPro"/>
</dbReference>
<protein>
    <recommendedName>
        <fullName evidence="6">Effector 5</fullName>
    </recommendedName>
</protein>
<dbReference type="OrthoDB" id="5320938at2759"/>
<evidence type="ECO:0000256" key="1">
    <source>
        <dbReference type="SAM" id="MobiDB-lite"/>
    </source>
</evidence>
<accession>A0A0C4DNL8</accession>
<feature type="signal peptide" evidence="2">
    <location>
        <begin position="1"/>
        <end position="20"/>
    </location>
</feature>
<reference evidence="4" key="5">
    <citation type="submission" date="2015-06" db="UniProtKB">
        <authorList>
            <consortium name="EnsemblFungi"/>
        </authorList>
    </citation>
    <scope>IDENTIFICATION</scope>
    <source>
        <strain evidence="4">ATCC 64411</strain>
    </source>
</reference>
<dbReference type="InterPro" id="IPR038903">
    <property type="entry name" value="Allergen_Asp_f_4"/>
</dbReference>
<evidence type="ECO:0000313" key="5">
    <source>
        <dbReference type="Proteomes" id="UP000011715"/>
    </source>
</evidence>
<dbReference type="STRING" id="644358.A0A0C4DNL8"/>
<evidence type="ECO:0000313" key="4">
    <source>
        <dbReference type="EnsemblFungi" id="MAPG_01410T0"/>
    </source>
</evidence>
<dbReference type="GO" id="GO:0019863">
    <property type="term" value="F:IgE binding"/>
    <property type="evidence" value="ECO:0007669"/>
    <property type="project" value="InterPro"/>
</dbReference>
<reference evidence="5" key="2">
    <citation type="submission" date="2010-05" db="EMBL/GenBank/DDBJ databases">
        <title>The genome sequence of Magnaporthe poae strain ATCC 64411.</title>
        <authorList>
            <person name="Ma L.-J."/>
            <person name="Dead R."/>
            <person name="Young S."/>
            <person name="Zeng Q."/>
            <person name="Koehrsen M."/>
            <person name="Alvarado L."/>
            <person name="Berlin A."/>
            <person name="Chapman S.B."/>
            <person name="Chen Z."/>
            <person name="Freedman E."/>
            <person name="Gellesch M."/>
            <person name="Goldberg J."/>
            <person name="Griggs A."/>
            <person name="Gujja S."/>
            <person name="Heilman E.R."/>
            <person name="Heiman D."/>
            <person name="Hepburn T."/>
            <person name="Howarth C."/>
            <person name="Jen D."/>
            <person name="Larson L."/>
            <person name="Mehta T."/>
            <person name="Neiman D."/>
            <person name="Pearson M."/>
            <person name="Roberts A."/>
            <person name="Saif S."/>
            <person name="Shea T."/>
            <person name="Shenoy N."/>
            <person name="Sisk P."/>
            <person name="Stolte C."/>
            <person name="Sykes S."/>
            <person name="Walk T."/>
            <person name="White J."/>
            <person name="Yandava C."/>
            <person name="Haas B."/>
            <person name="Nusbaum C."/>
            <person name="Birren B."/>
        </authorList>
    </citation>
    <scope>NUCLEOTIDE SEQUENCE [LARGE SCALE GENOMIC DNA]</scope>
    <source>
        <strain evidence="5">ATCC 64411 / 73-15</strain>
    </source>
</reference>
<dbReference type="EMBL" id="GL876966">
    <property type="protein sequence ID" value="KLU82337.1"/>
    <property type="molecule type" value="Genomic_DNA"/>
</dbReference>
<evidence type="ECO:0000256" key="2">
    <source>
        <dbReference type="SAM" id="SignalP"/>
    </source>
</evidence>
<reference evidence="3" key="3">
    <citation type="submission" date="2011-03" db="EMBL/GenBank/DDBJ databases">
        <title>Annotation of Magnaporthe poae ATCC 64411.</title>
        <authorList>
            <person name="Ma L.-J."/>
            <person name="Dead R."/>
            <person name="Young S.K."/>
            <person name="Zeng Q."/>
            <person name="Gargeya S."/>
            <person name="Fitzgerald M."/>
            <person name="Haas B."/>
            <person name="Abouelleil A."/>
            <person name="Alvarado L."/>
            <person name="Arachchi H.M."/>
            <person name="Berlin A."/>
            <person name="Brown A."/>
            <person name="Chapman S.B."/>
            <person name="Chen Z."/>
            <person name="Dunbar C."/>
            <person name="Freedman E."/>
            <person name="Gearin G."/>
            <person name="Gellesch M."/>
            <person name="Goldberg J."/>
            <person name="Griggs A."/>
            <person name="Gujja S."/>
            <person name="Heiman D."/>
            <person name="Howarth C."/>
            <person name="Larson L."/>
            <person name="Lui A."/>
            <person name="MacDonald P.J.P."/>
            <person name="Mehta T."/>
            <person name="Montmayeur A."/>
            <person name="Murphy C."/>
            <person name="Neiman D."/>
            <person name="Pearson M."/>
            <person name="Priest M."/>
            <person name="Roberts A."/>
            <person name="Saif S."/>
            <person name="Shea T."/>
            <person name="Shenoy N."/>
            <person name="Sisk P."/>
            <person name="Stolte C."/>
            <person name="Sykes S."/>
            <person name="Yandava C."/>
            <person name="Wortman J."/>
            <person name="Nusbaum C."/>
            <person name="Birren B."/>
        </authorList>
    </citation>
    <scope>NUCLEOTIDE SEQUENCE</scope>
    <source>
        <strain evidence="3">ATCC 64411</strain>
    </source>
</reference>
<keyword evidence="2" id="KW-0732">Signal</keyword>
<keyword evidence="5" id="KW-1185">Reference proteome</keyword>
<feature type="region of interest" description="Disordered" evidence="1">
    <location>
        <begin position="250"/>
        <end position="286"/>
    </location>
</feature>
<feature type="chain" id="PRO_5009385187" description="Effector 5" evidence="2">
    <location>
        <begin position="21"/>
        <end position="286"/>
    </location>
</feature>
<organism evidence="4 5">
    <name type="scientific">Magnaporthiopsis poae (strain ATCC 64411 / 73-15)</name>
    <name type="common">Kentucky bluegrass fungus</name>
    <name type="synonym">Magnaporthe poae</name>
    <dbReference type="NCBI Taxonomy" id="644358"/>
    <lineage>
        <taxon>Eukaryota</taxon>
        <taxon>Fungi</taxon>
        <taxon>Dikarya</taxon>
        <taxon>Ascomycota</taxon>
        <taxon>Pezizomycotina</taxon>
        <taxon>Sordariomycetes</taxon>
        <taxon>Sordariomycetidae</taxon>
        <taxon>Magnaporthales</taxon>
        <taxon>Magnaporthaceae</taxon>
        <taxon>Magnaporthiopsis</taxon>
    </lineage>
</organism>
<dbReference type="EMBL" id="ADBL01000340">
    <property type="status" value="NOT_ANNOTATED_CDS"/>
    <property type="molecule type" value="Genomic_DNA"/>
</dbReference>
<reference evidence="4" key="4">
    <citation type="journal article" date="2015" name="G3 (Bethesda)">
        <title>Genome sequences of three phytopathogenic species of the Magnaporthaceae family of fungi.</title>
        <authorList>
            <person name="Okagaki L.H."/>
            <person name="Nunes C.C."/>
            <person name="Sailsbery J."/>
            <person name="Clay B."/>
            <person name="Brown D."/>
            <person name="John T."/>
            <person name="Oh Y."/>
            <person name="Young N."/>
            <person name="Fitzgerald M."/>
            <person name="Haas B.J."/>
            <person name="Zeng Q."/>
            <person name="Young S."/>
            <person name="Adiconis X."/>
            <person name="Fan L."/>
            <person name="Levin J.Z."/>
            <person name="Mitchell T.K."/>
            <person name="Okubara P.A."/>
            <person name="Farman M.L."/>
            <person name="Kohn L.M."/>
            <person name="Birren B."/>
            <person name="Ma L.-J."/>
            <person name="Dean R.A."/>
        </authorList>
    </citation>
    <scope>NUCLEOTIDE SEQUENCE</scope>
    <source>
        <strain evidence="4">ATCC 64411 / 73-15</strain>
    </source>
</reference>
<proteinExistence type="predicted"/>
<evidence type="ECO:0008006" key="6">
    <source>
        <dbReference type="Google" id="ProtNLM"/>
    </source>
</evidence>
<dbReference type="EnsemblFungi" id="MAPG_01410T0">
    <property type="protein sequence ID" value="MAPG_01410T0"/>
    <property type="gene ID" value="MAPG_01410"/>
</dbReference>
<dbReference type="VEuPathDB" id="FungiDB:MAPG_01410"/>
<sequence length="286" mass="30678">MNSLLVHLTAVLGLAAVAAAAPLPKTSPSTDVSNSIITKRAFNCAKPVEGLTKSDCEYMQKIQMAGPGLNARKNPGGGIWIGDDGPNTFIFENKSKGKVTVIIWNKGTLPNGQPDFQSSFLKVRAPQVSWSLAKGEKVTVSIANNKISGGFAALYEQSTRFTPFGQLDQTWGEFTSGDYATVDVSRLVRMDGEPMSIRTGVGCVSDMNKCVFVCKTGNTCGQKNEYNLQDCVNPGEKDPKVKNQPKVTLQEGANHGWRDNQPEGGCQGWSKTKGGKGQVVITLSSK</sequence>
<reference evidence="3" key="1">
    <citation type="submission" date="2010-05" db="EMBL/GenBank/DDBJ databases">
        <title>The Genome Sequence of Magnaporthe poae strain ATCC 64411.</title>
        <authorList>
            <consortium name="The Broad Institute Genome Sequencing Platform"/>
            <consortium name="Broad Institute Genome Sequencing Center for Infectious Disease"/>
            <person name="Ma L.-J."/>
            <person name="Dead R."/>
            <person name="Young S."/>
            <person name="Zeng Q."/>
            <person name="Koehrsen M."/>
            <person name="Alvarado L."/>
            <person name="Berlin A."/>
            <person name="Chapman S.B."/>
            <person name="Chen Z."/>
            <person name="Freedman E."/>
            <person name="Gellesch M."/>
            <person name="Goldberg J."/>
            <person name="Griggs A."/>
            <person name="Gujja S."/>
            <person name="Heilman E.R."/>
            <person name="Heiman D."/>
            <person name="Hepburn T."/>
            <person name="Howarth C."/>
            <person name="Jen D."/>
            <person name="Larson L."/>
            <person name="Mehta T."/>
            <person name="Neiman D."/>
            <person name="Pearson M."/>
            <person name="Roberts A."/>
            <person name="Saif S."/>
            <person name="Shea T."/>
            <person name="Shenoy N."/>
            <person name="Sisk P."/>
            <person name="Stolte C."/>
            <person name="Sykes S."/>
            <person name="Walk T."/>
            <person name="White J."/>
            <person name="Yandava C."/>
            <person name="Haas B."/>
            <person name="Nusbaum C."/>
            <person name="Birren B."/>
        </authorList>
    </citation>
    <scope>NUCLEOTIDE SEQUENCE</scope>
    <source>
        <strain evidence="3">ATCC 64411</strain>
    </source>
</reference>
<dbReference type="Pfam" id="PF25312">
    <property type="entry name" value="Allergen_Asp_f_4"/>
    <property type="match status" value="1"/>
</dbReference>
<dbReference type="eggNOG" id="ENOG502SPC5">
    <property type="taxonomic scope" value="Eukaryota"/>
</dbReference>
<dbReference type="AlphaFoldDB" id="A0A0C4DNL8"/>